<reference evidence="2" key="2">
    <citation type="journal article" date="2020" name="BMC">
        <title>Leishmania infection induces a limited differential gene expression in the sand fly midgut.</title>
        <authorList>
            <person name="Coutinho-Abreu I.V."/>
            <person name="Serafim T.D."/>
            <person name="Meneses C."/>
            <person name="Kamhawi S."/>
            <person name="Oliveira F."/>
            <person name="Valenzuela J.G."/>
        </authorList>
    </citation>
    <scope>NUCLEOTIDE SEQUENCE</scope>
    <source>
        <strain evidence="2">Jacobina</strain>
        <tissue evidence="2">Midgut</tissue>
    </source>
</reference>
<dbReference type="PANTHER" id="PTHR10174">
    <property type="entry name" value="ALPHA-TOCOPHEROL TRANSFER PROTEIN-RELATED"/>
    <property type="match status" value="1"/>
</dbReference>
<organism evidence="3 4">
    <name type="scientific">Lutzomyia longipalpis</name>
    <name type="common">Sand fly</name>
    <dbReference type="NCBI Taxonomy" id="7200"/>
    <lineage>
        <taxon>Eukaryota</taxon>
        <taxon>Metazoa</taxon>
        <taxon>Ecdysozoa</taxon>
        <taxon>Arthropoda</taxon>
        <taxon>Hexapoda</taxon>
        <taxon>Insecta</taxon>
        <taxon>Pterygota</taxon>
        <taxon>Neoptera</taxon>
        <taxon>Endopterygota</taxon>
        <taxon>Diptera</taxon>
        <taxon>Nematocera</taxon>
        <taxon>Psychodoidea</taxon>
        <taxon>Psychodidae</taxon>
        <taxon>Lutzomyia</taxon>
        <taxon>Lutzomyia</taxon>
    </lineage>
</organism>
<name>A0A1B0CRR1_LUTLO</name>
<dbReference type="SMART" id="SM01100">
    <property type="entry name" value="CRAL_TRIO_N"/>
    <property type="match status" value="2"/>
</dbReference>
<dbReference type="SUPFAM" id="SSF46938">
    <property type="entry name" value="CRAL/TRIO N-terminal domain"/>
    <property type="match status" value="2"/>
</dbReference>
<reference evidence="3" key="3">
    <citation type="submission" date="2020-05" db="UniProtKB">
        <authorList>
            <consortium name="EnsemblMetazoa"/>
        </authorList>
    </citation>
    <scope>IDENTIFICATION</scope>
    <source>
        <strain evidence="3">Jacobina</strain>
    </source>
</reference>
<dbReference type="AlphaFoldDB" id="A0A1B0CRR1"/>
<feature type="domain" description="CRAL-TRIO" evidence="1">
    <location>
        <begin position="82"/>
        <end position="245"/>
    </location>
</feature>
<dbReference type="GO" id="GO:0016020">
    <property type="term" value="C:membrane"/>
    <property type="evidence" value="ECO:0007669"/>
    <property type="project" value="TreeGrafter"/>
</dbReference>
<evidence type="ECO:0000313" key="3">
    <source>
        <dbReference type="EnsemblMetazoa" id="LLOJ007559-PA"/>
    </source>
</evidence>
<evidence type="ECO:0000259" key="1">
    <source>
        <dbReference type="PROSITE" id="PS50191"/>
    </source>
</evidence>
<protein>
    <submittedName>
        <fullName evidence="2">Putative phosphatidylinositol transfer protein sec14</fullName>
    </submittedName>
</protein>
<dbReference type="EMBL" id="AJWK01025141">
    <property type="status" value="NOT_ANNOTATED_CDS"/>
    <property type="molecule type" value="Genomic_DNA"/>
</dbReference>
<dbReference type="InterPro" id="IPR011074">
    <property type="entry name" value="CRAL/TRIO_N_dom"/>
</dbReference>
<dbReference type="InterPro" id="IPR036273">
    <property type="entry name" value="CRAL/TRIO_N_dom_sf"/>
</dbReference>
<dbReference type="VEuPathDB" id="VectorBase:LLONM1_010731"/>
<dbReference type="VEuPathDB" id="VectorBase:LLONM1_008764"/>
<dbReference type="Gene3D" id="3.40.525.10">
    <property type="entry name" value="CRAL-TRIO lipid binding domain"/>
    <property type="match status" value="3"/>
</dbReference>
<dbReference type="CDD" id="cd00170">
    <property type="entry name" value="SEC14"/>
    <property type="match status" value="2"/>
</dbReference>
<dbReference type="SUPFAM" id="SSF52087">
    <property type="entry name" value="CRAL/TRIO domain"/>
    <property type="match status" value="2"/>
</dbReference>
<dbReference type="Gene3D" id="1.10.8.20">
    <property type="entry name" value="N-terminal domain of phosphatidylinositol transfer protein sec14p"/>
    <property type="match status" value="1"/>
</dbReference>
<reference evidence="4" key="1">
    <citation type="submission" date="2012-05" db="EMBL/GenBank/DDBJ databases">
        <title>Whole Genome Assembly of Lutzomyia longipalpis.</title>
        <authorList>
            <person name="Richards S."/>
            <person name="Qu C."/>
            <person name="Dillon R."/>
            <person name="Worley K."/>
            <person name="Scherer S."/>
            <person name="Batterton M."/>
            <person name="Taylor A."/>
            <person name="Hawes A."/>
            <person name="Hernandez B."/>
            <person name="Kovar C."/>
            <person name="Mandapat C."/>
            <person name="Pham C."/>
            <person name="Qu C."/>
            <person name="Jing C."/>
            <person name="Bess C."/>
            <person name="Bandaranaike D."/>
            <person name="Ngo D."/>
            <person name="Ongeri F."/>
            <person name="Arias F."/>
            <person name="Lara F."/>
            <person name="Weissenberger G."/>
            <person name="Kamau G."/>
            <person name="Han H."/>
            <person name="Shen H."/>
            <person name="Dinh H."/>
            <person name="Khalil I."/>
            <person name="Jones J."/>
            <person name="Shafer J."/>
            <person name="Jayaseelan J."/>
            <person name="Quiroz J."/>
            <person name="Blankenburg K."/>
            <person name="Nguyen L."/>
            <person name="Jackson L."/>
            <person name="Francisco L."/>
            <person name="Tang L.-Y."/>
            <person name="Pu L.-L."/>
            <person name="Perales L."/>
            <person name="Lorensuhewa L."/>
            <person name="Munidasa M."/>
            <person name="Coyle M."/>
            <person name="Taylor M."/>
            <person name="Puazo M."/>
            <person name="Firestine M."/>
            <person name="Scheel M."/>
            <person name="Javaid M."/>
            <person name="Wang M."/>
            <person name="Li M."/>
            <person name="Tabassum N."/>
            <person name="Saada N."/>
            <person name="Osuji N."/>
            <person name="Aqrawi P."/>
            <person name="Fu Q."/>
            <person name="Thornton R."/>
            <person name="Raj R."/>
            <person name="Goodspeed R."/>
            <person name="Mata R."/>
            <person name="Najjar R."/>
            <person name="Gubbala S."/>
            <person name="Lee S."/>
            <person name="Denson S."/>
            <person name="Patil S."/>
            <person name="Macmil S."/>
            <person name="Qi S."/>
            <person name="Matskevitch T."/>
            <person name="Palculict T."/>
            <person name="Mathew T."/>
            <person name="Vee V."/>
            <person name="Velamala V."/>
            <person name="Korchina V."/>
            <person name="Cai W."/>
            <person name="Liu W."/>
            <person name="Dai W."/>
            <person name="Zou X."/>
            <person name="Zhu Y."/>
            <person name="Zhang Y."/>
            <person name="Wu Y.-Q."/>
            <person name="Xin Y."/>
            <person name="Nazarath L."/>
            <person name="Kovar C."/>
            <person name="Han Y."/>
            <person name="Muzny D."/>
            <person name="Gibbs R."/>
        </authorList>
    </citation>
    <scope>NUCLEOTIDE SEQUENCE [LARGE SCALE GENOMIC DNA]</scope>
    <source>
        <strain evidence="4">Jacobina</strain>
    </source>
</reference>
<dbReference type="PROSITE" id="PS50191">
    <property type="entry name" value="CRAL_TRIO"/>
    <property type="match status" value="2"/>
</dbReference>
<dbReference type="GO" id="GO:1902936">
    <property type="term" value="F:phosphatidylinositol bisphosphate binding"/>
    <property type="evidence" value="ECO:0007669"/>
    <property type="project" value="TreeGrafter"/>
</dbReference>
<sequence>MASTALFNHYEDKNLQLQALAQFREWIEKDEKIKKCRTDTDFLLRFLRTKKFSITEAHQHLRNYLTTRKILPHIFENLTAKDPDIEHLILSGMVTILPEHDAQGSPVLLFQADNFNPKRNTLLHAMRTVNYVFEIVSRDEKAQICGITLIFDCSNVNLDILTLFRVNHLKEIAQCLQKTFPVRIRVIYFVDLPPYATALLNIFKSFLSEKLRKRLKLVSGWEGVKQDVGASILPKEFGGKIPNAEIFRTFRDKALELHEEILALNDFDVELANNSMNFANPGDSELDSAIFREWIEKDEKIKKCRTDTDFLLRFLRTKKFSITEAHQHLRNYLTTRKILSHIFENLTAKDPDIEHLILSGMVTILPEHDAQGSPVLLFQADNFNPKRNTLLHAMRTKTFPVRIRVIYFVDLPPYATALLNIFKSFLSEKLRKRLKLVSGWEGVKQDVGASILPKEFGGKIPNAEIFRTFRDKALELHEEILALNDFDVELANNSMNFANPGDSELDSAIVGSFRKIQVD</sequence>
<dbReference type="Pfam" id="PF00650">
    <property type="entry name" value="CRAL_TRIO"/>
    <property type="match status" value="2"/>
</dbReference>
<evidence type="ECO:0000313" key="2">
    <source>
        <dbReference type="EMBL" id="MBC1175363.1"/>
    </source>
</evidence>
<dbReference type="InterPro" id="IPR036865">
    <property type="entry name" value="CRAL-TRIO_dom_sf"/>
</dbReference>
<dbReference type="InterPro" id="IPR001251">
    <property type="entry name" value="CRAL-TRIO_dom"/>
</dbReference>
<dbReference type="EnsemblMetazoa" id="LLOJ007559-RA">
    <property type="protein sequence ID" value="LLOJ007559-PA"/>
    <property type="gene ID" value="LLOJ007559"/>
</dbReference>
<dbReference type="PANTHER" id="PTHR10174:SF166">
    <property type="entry name" value="LD40136P"/>
    <property type="match status" value="1"/>
</dbReference>
<keyword evidence="4" id="KW-1185">Reference proteome</keyword>
<dbReference type="VEuPathDB" id="VectorBase:LLOJ007559"/>
<evidence type="ECO:0000313" key="4">
    <source>
        <dbReference type="Proteomes" id="UP000092461"/>
    </source>
</evidence>
<dbReference type="EMBL" id="AJWK01025139">
    <property type="status" value="NOT_ANNOTATED_CDS"/>
    <property type="molecule type" value="Genomic_DNA"/>
</dbReference>
<dbReference type="EMBL" id="AJWK01025140">
    <property type="status" value="NOT_ANNOTATED_CDS"/>
    <property type="molecule type" value="Genomic_DNA"/>
</dbReference>
<dbReference type="SMART" id="SM00516">
    <property type="entry name" value="SEC14"/>
    <property type="match status" value="2"/>
</dbReference>
<proteinExistence type="predicted"/>
<accession>A0A1B0CRR1</accession>
<dbReference type="EMBL" id="GITU01006660">
    <property type="protein sequence ID" value="MBC1175363.1"/>
    <property type="molecule type" value="Transcribed_RNA"/>
</dbReference>
<feature type="domain" description="CRAL-TRIO" evidence="1">
    <location>
        <begin position="310"/>
        <end position="464"/>
    </location>
</feature>
<dbReference type="Proteomes" id="UP000092461">
    <property type="component" value="Unassembled WGS sequence"/>
</dbReference>
<dbReference type="PRINTS" id="PR00180">
    <property type="entry name" value="CRETINALDHBP"/>
</dbReference>